<dbReference type="PROSITE" id="PS50267">
    <property type="entry name" value="NA_NEUROTRAN_SYMP_3"/>
    <property type="match status" value="1"/>
</dbReference>
<gene>
    <name evidence="10" type="ORF">IscW_ISCW003551</name>
</gene>
<protein>
    <submittedName>
        <fullName evidence="10 11">GABA transporter, putative</fullName>
    </submittedName>
</protein>
<dbReference type="EMBL" id="ABJB010655678">
    <property type="status" value="NOT_ANNOTATED_CDS"/>
    <property type="molecule type" value="Genomic_DNA"/>
</dbReference>
<dbReference type="PANTHER" id="PTHR11616">
    <property type="entry name" value="SODIUM/CHLORIDE DEPENDENT TRANSPORTER"/>
    <property type="match status" value="1"/>
</dbReference>
<evidence type="ECO:0000313" key="12">
    <source>
        <dbReference type="Proteomes" id="UP000001555"/>
    </source>
</evidence>
<dbReference type="GO" id="GO:0015179">
    <property type="term" value="F:L-amino acid transmembrane transporter activity"/>
    <property type="evidence" value="ECO:0000318"/>
    <property type="project" value="GO_Central"/>
</dbReference>
<feature type="binding site" evidence="8">
    <location>
        <position position="317"/>
    </location>
    <ligand>
        <name>Na(+)</name>
        <dbReference type="ChEBI" id="CHEBI:29101"/>
        <label>1</label>
    </ligand>
</feature>
<dbReference type="InterPro" id="IPR037272">
    <property type="entry name" value="SNS_sf"/>
</dbReference>
<dbReference type="Proteomes" id="UP000001555">
    <property type="component" value="Unassembled WGS sequence"/>
</dbReference>
<name>B7PGR4_IXOSC</name>
<dbReference type="VEuPathDB" id="VectorBase:ISCI003551"/>
<feature type="non-terminal residue" evidence="10">
    <location>
        <position position="1"/>
    </location>
</feature>
<dbReference type="EMBL" id="ABJB010657107">
    <property type="status" value="NOT_ANNOTATED_CDS"/>
    <property type="molecule type" value="Genomic_DNA"/>
</dbReference>
<dbReference type="EMBL" id="DS709336">
    <property type="protein sequence ID" value="EEC05786.1"/>
    <property type="molecule type" value="Genomic_DNA"/>
</dbReference>
<dbReference type="PaxDb" id="6945-B7PGR4"/>
<proteinExistence type="inferred from homology"/>
<evidence type="ECO:0000256" key="1">
    <source>
        <dbReference type="ARBA" id="ARBA00004141"/>
    </source>
</evidence>
<feature type="transmembrane region" description="Helical" evidence="9">
    <location>
        <begin position="137"/>
        <end position="156"/>
    </location>
</feature>
<organism>
    <name type="scientific">Ixodes scapularis</name>
    <name type="common">Black-legged tick</name>
    <name type="synonym">Deer tick</name>
    <dbReference type="NCBI Taxonomy" id="6945"/>
    <lineage>
        <taxon>Eukaryota</taxon>
        <taxon>Metazoa</taxon>
        <taxon>Ecdysozoa</taxon>
        <taxon>Arthropoda</taxon>
        <taxon>Chelicerata</taxon>
        <taxon>Arachnida</taxon>
        <taxon>Acari</taxon>
        <taxon>Parasitiformes</taxon>
        <taxon>Ixodida</taxon>
        <taxon>Ixodoidea</taxon>
        <taxon>Ixodidae</taxon>
        <taxon>Ixodinae</taxon>
        <taxon>Ixodes</taxon>
    </lineage>
</organism>
<keyword evidence="5" id="KW-0769">Symport</keyword>
<keyword evidence="12" id="KW-1185">Reference proteome</keyword>
<feature type="transmembrane region" description="Helical" evidence="9">
    <location>
        <begin position="347"/>
        <end position="374"/>
    </location>
</feature>
<evidence type="ECO:0000256" key="8">
    <source>
        <dbReference type="PIRSR" id="PIRSR600175-1"/>
    </source>
</evidence>
<dbReference type="VEuPathDB" id="VectorBase:ISCW003551"/>
<keyword evidence="8" id="KW-0915">Sodium</keyword>
<dbReference type="InterPro" id="IPR000175">
    <property type="entry name" value="Na/ntran_symport"/>
</dbReference>
<dbReference type="PANTHER" id="PTHR11616:SF236">
    <property type="entry name" value="TRANSPORTER"/>
    <property type="match status" value="1"/>
</dbReference>
<evidence type="ECO:0000313" key="11">
    <source>
        <dbReference type="EnsemblMetazoa" id="ISCW003551-PA"/>
    </source>
</evidence>
<evidence type="ECO:0000256" key="9">
    <source>
        <dbReference type="SAM" id="Phobius"/>
    </source>
</evidence>
<evidence type="ECO:0000313" key="10">
    <source>
        <dbReference type="EMBL" id="EEC05786.1"/>
    </source>
</evidence>
<feature type="binding site" evidence="8">
    <location>
        <position position="218"/>
    </location>
    <ligand>
        <name>Na(+)</name>
        <dbReference type="ChEBI" id="CHEBI:29101"/>
        <label>1</label>
    </ligand>
</feature>
<dbReference type="Pfam" id="PF00209">
    <property type="entry name" value="SNF"/>
    <property type="match status" value="1"/>
</dbReference>
<dbReference type="EMBL" id="ABJB010944655">
    <property type="status" value="NOT_ANNOTATED_CDS"/>
    <property type="molecule type" value="Genomic_DNA"/>
</dbReference>
<dbReference type="GO" id="GO:0046872">
    <property type="term" value="F:metal ion binding"/>
    <property type="evidence" value="ECO:0007669"/>
    <property type="project" value="UniProtKB-KW"/>
</dbReference>
<evidence type="ECO:0000256" key="6">
    <source>
        <dbReference type="ARBA" id="ARBA00022989"/>
    </source>
</evidence>
<reference evidence="11" key="2">
    <citation type="submission" date="2020-05" db="UniProtKB">
        <authorList>
            <consortium name="EnsemblMetazoa"/>
        </authorList>
    </citation>
    <scope>IDENTIFICATION</scope>
    <source>
        <strain evidence="11">wikel</strain>
    </source>
</reference>
<dbReference type="GO" id="GO:0035725">
    <property type="term" value="P:sodium ion transmembrane transport"/>
    <property type="evidence" value="ECO:0000318"/>
    <property type="project" value="GO_Central"/>
</dbReference>
<feature type="transmembrane region" description="Helical" evidence="9">
    <location>
        <begin position="305"/>
        <end position="326"/>
    </location>
</feature>
<comment type="subcellular location">
    <subcellularLocation>
        <location evidence="1">Membrane</location>
        <topology evidence="1">Multi-pass membrane protein</topology>
    </subcellularLocation>
</comment>
<dbReference type="EnsemblMetazoa" id="ISCW003551-RA">
    <property type="protein sequence ID" value="ISCW003551-PA"/>
    <property type="gene ID" value="ISCW003551"/>
</dbReference>
<evidence type="ECO:0000256" key="4">
    <source>
        <dbReference type="ARBA" id="ARBA00022692"/>
    </source>
</evidence>
<feature type="transmembrane region" description="Helical" evidence="9">
    <location>
        <begin position="162"/>
        <end position="184"/>
    </location>
</feature>
<accession>B7PGR4</accession>
<dbReference type="GO" id="GO:1903804">
    <property type="term" value="P:glycine import across plasma membrane"/>
    <property type="evidence" value="ECO:0000318"/>
    <property type="project" value="GO_Central"/>
</dbReference>
<sequence>AIFTTVTQVASLLLAKPLLCLEMCLGQFAGAGVLAVFQCCPLSRGLGASLCVQATGSALLGNVVLAYTLLYLYHSWSIPWETCSADWGANMTTCFVADGRVRSLFAWYSSRREEFQLRHILGISDGLTDIRGLKMDITATFVIVWIHLFVFSYKGIETYRKLVYVTVLTPYLLLVVTLVISVNLSGALEGLSYMLVPDWQRLADVKVWLEAAEQSLASLSLGQGTLLVLSSFSEFGNRTPRDAVLVASVDVVSCLLSCATVHAQLGHLSRMLGVSVREALPPTSGLGIAFVAVPEALLRMGGSRIWTFAFFVALYMLGLTASLILTEVVLSSLSDQFAVLRDQRARCSLIFCASCFVLGLPMCTNAGAYLFYLLEWSTSATNTVLICAMELVVINFGYGMDRLVFDLTFMMQSPPSRFWVFTWKYTAWPCLMV</sequence>
<comment type="similarity">
    <text evidence="2">Belongs to the sodium:neurotransmitter symporter (SNF) (TC 2.A.22) family.</text>
</comment>
<keyword evidence="3" id="KW-0813">Transport</keyword>
<dbReference type="GO" id="GO:0005283">
    <property type="term" value="F:amino acid:sodium symporter activity"/>
    <property type="evidence" value="ECO:0000318"/>
    <property type="project" value="GO_Central"/>
</dbReference>
<feature type="non-terminal residue" evidence="10">
    <location>
        <position position="433"/>
    </location>
</feature>
<evidence type="ECO:0000256" key="7">
    <source>
        <dbReference type="ARBA" id="ARBA00023136"/>
    </source>
</evidence>
<feature type="transmembrane region" description="Helical" evidence="9">
    <location>
        <begin position="380"/>
        <end position="400"/>
    </location>
</feature>
<dbReference type="SUPFAM" id="SSF161070">
    <property type="entry name" value="SNF-like"/>
    <property type="match status" value="1"/>
</dbReference>
<dbReference type="STRING" id="6945.B7PGR4"/>
<keyword evidence="7 9" id="KW-0472">Membrane</keyword>
<reference evidence="10 12" key="1">
    <citation type="submission" date="2008-03" db="EMBL/GenBank/DDBJ databases">
        <title>Annotation of Ixodes scapularis.</title>
        <authorList>
            <consortium name="Ixodes scapularis Genome Project Consortium"/>
            <person name="Caler E."/>
            <person name="Hannick L.I."/>
            <person name="Bidwell S."/>
            <person name="Joardar V."/>
            <person name="Thiagarajan M."/>
            <person name="Amedeo P."/>
            <person name="Galinsky K.J."/>
            <person name="Schobel S."/>
            <person name="Inman J."/>
            <person name="Hostetler J."/>
            <person name="Miller J."/>
            <person name="Hammond M."/>
            <person name="Megy K."/>
            <person name="Lawson D."/>
            <person name="Kodira C."/>
            <person name="Sutton G."/>
            <person name="Meyer J."/>
            <person name="Hill C.A."/>
            <person name="Birren B."/>
            <person name="Nene V."/>
            <person name="Collins F."/>
            <person name="Alarcon-Chaidez F."/>
            <person name="Wikel S."/>
            <person name="Strausberg R."/>
        </authorList>
    </citation>
    <scope>NUCLEOTIDE SEQUENCE [LARGE SCALE GENOMIC DNA]</scope>
    <source>
        <strain evidence="12">Wikel</strain>
        <strain evidence="10">Wikel colony</strain>
    </source>
</reference>
<dbReference type="AlphaFoldDB" id="B7PGR4"/>
<keyword evidence="8" id="KW-0479">Metal-binding</keyword>
<evidence type="ECO:0000256" key="5">
    <source>
        <dbReference type="ARBA" id="ARBA00022847"/>
    </source>
</evidence>
<dbReference type="GO" id="GO:0005886">
    <property type="term" value="C:plasma membrane"/>
    <property type="evidence" value="ECO:0000318"/>
    <property type="project" value="GO_Central"/>
</dbReference>
<keyword evidence="4 9" id="KW-0812">Transmembrane</keyword>
<dbReference type="EMBL" id="ABJB010473858">
    <property type="status" value="NOT_ANNOTATED_CDS"/>
    <property type="molecule type" value="Genomic_DNA"/>
</dbReference>
<evidence type="ECO:0000256" key="3">
    <source>
        <dbReference type="ARBA" id="ARBA00022448"/>
    </source>
</evidence>
<evidence type="ECO:0000256" key="2">
    <source>
        <dbReference type="ARBA" id="ARBA00006459"/>
    </source>
</evidence>
<dbReference type="HOGENOM" id="CLU_006855_9_3_1"/>
<keyword evidence="6 9" id="KW-1133">Transmembrane helix</keyword>
<dbReference type="PRINTS" id="PR00176">
    <property type="entry name" value="NANEUSMPORT"/>
</dbReference>